<comment type="caution">
    <text evidence="1">The sequence shown here is derived from an EMBL/GenBank/DDBJ whole genome shotgun (WGS) entry which is preliminary data.</text>
</comment>
<dbReference type="Proteomes" id="UP000273083">
    <property type="component" value="Unassembled WGS sequence"/>
</dbReference>
<evidence type="ECO:0008006" key="3">
    <source>
        <dbReference type="Google" id="ProtNLM"/>
    </source>
</evidence>
<dbReference type="RefSeq" id="WP_123609398.1">
    <property type="nucleotide sequence ID" value="NZ_RJVG01000005.1"/>
</dbReference>
<evidence type="ECO:0000313" key="1">
    <source>
        <dbReference type="EMBL" id="ROR28219.1"/>
    </source>
</evidence>
<dbReference type="AlphaFoldDB" id="A0A3N1XNG0"/>
<dbReference type="OrthoDB" id="644156at2"/>
<gene>
    <name evidence="1" type="ORF">EDD66_105158</name>
</gene>
<protein>
    <recommendedName>
        <fullName evidence="3">TraB family protein</fullName>
    </recommendedName>
</protein>
<proteinExistence type="predicted"/>
<sequence>MKIKKSLVVCLAIILVLLIAVASYMLQVWKNNKYRIVAGDHLYLTSQNKSLLWFDIVHSNNPHDIMFNDIEIKFVEFSPDLVLVEGGYNSFEGNRDTAIANGESAFAAFLAKQNEIAVDDIEPPFSKQIEYLQTKYPPDEILAMYLIRQIGSMELMEEDIDFDLDTFLLNETRFFIENGLNYSATDLNSILKTVNMYLPQRISKDNWRNLKVYRVYGKENGILYSVYNDTVNYRNTYLVEYIKEKMEQYDKIFIIMGGQHLLDTKQQLEELYFQ</sequence>
<organism evidence="1 2">
    <name type="scientific">Mobilisporobacter senegalensis</name>
    <dbReference type="NCBI Taxonomy" id="1329262"/>
    <lineage>
        <taxon>Bacteria</taxon>
        <taxon>Bacillati</taxon>
        <taxon>Bacillota</taxon>
        <taxon>Clostridia</taxon>
        <taxon>Lachnospirales</taxon>
        <taxon>Lachnospiraceae</taxon>
        <taxon>Mobilisporobacter</taxon>
    </lineage>
</organism>
<accession>A0A3N1XNG0</accession>
<reference evidence="1 2" key="1">
    <citation type="submission" date="2018-11" db="EMBL/GenBank/DDBJ databases">
        <title>Genomic Encyclopedia of Type Strains, Phase IV (KMG-IV): sequencing the most valuable type-strain genomes for metagenomic binning, comparative biology and taxonomic classification.</title>
        <authorList>
            <person name="Goeker M."/>
        </authorList>
    </citation>
    <scope>NUCLEOTIDE SEQUENCE [LARGE SCALE GENOMIC DNA]</scope>
    <source>
        <strain evidence="1 2">DSM 26537</strain>
    </source>
</reference>
<dbReference type="EMBL" id="RJVG01000005">
    <property type="protein sequence ID" value="ROR28219.1"/>
    <property type="molecule type" value="Genomic_DNA"/>
</dbReference>
<evidence type="ECO:0000313" key="2">
    <source>
        <dbReference type="Proteomes" id="UP000273083"/>
    </source>
</evidence>
<name>A0A3N1XNG0_9FIRM</name>
<keyword evidence="2" id="KW-1185">Reference proteome</keyword>